<dbReference type="AlphaFoldDB" id="A0A9P3PNL5"/>
<accession>A0A9P3PNL5</accession>
<protein>
    <submittedName>
        <fullName evidence="1">Uncharacterized protein</fullName>
    </submittedName>
</protein>
<evidence type="ECO:0000313" key="1">
    <source>
        <dbReference type="EMBL" id="GLB39735.1"/>
    </source>
</evidence>
<proteinExistence type="predicted"/>
<sequence length="77" mass="8867">MTALAVQRPSSPLLCPPLLAPEPEEQLCNLLVPFVLEKRAEWVMCDARRGWGWCLDERRVFDEREAKSELVLFAKLV</sequence>
<gene>
    <name evidence="1" type="ORF">LshimejAT787_0702450</name>
</gene>
<organism evidence="1 2">
    <name type="scientific">Lyophyllum shimeji</name>
    <name type="common">Hon-shimeji</name>
    <name type="synonym">Tricholoma shimeji</name>
    <dbReference type="NCBI Taxonomy" id="47721"/>
    <lineage>
        <taxon>Eukaryota</taxon>
        <taxon>Fungi</taxon>
        <taxon>Dikarya</taxon>
        <taxon>Basidiomycota</taxon>
        <taxon>Agaricomycotina</taxon>
        <taxon>Agaricomycetes</taxon>
        <taxon>Agaricomycetidae</taxon>
        <taxon>Agaricales</taxon>
        <taxon>Tricholomatineae</taxon>
        <taxon>Lyophyllaceae</taxon>
        <taxon>Lyophyllum</taxon>
    </lineage>
</organism>
<dbReference type="Proteomes" id="UP001063166">
    <property type="component" value="Unassembled WGS sequence"/>
</dbReference>
<evidence type="ECO:0000313" key="2">
    <source>
        <dbReference type="Proteomes" id="UP001063166"/>
    </source>
</evidence>
<reference evidence="1" key="1">
    <citation type="submission" date="2022-07" db="EMBL/GenBank/DDBJ databases">
        <title>The genome of Lyophyllum shimeji provides insight into the initial evolution of ectomycorrhizal fungal genome.</title>
        <authorList>
            <person name="Kobayashi Y."/>
            <person name="Shibata T."/>
            <person name="Hirakawa H."/>
            <person name="Shigenobu S."/>
            <person name="Nishiyama T."/>
            <person name="Yamada A."/>
            <person name="Hasebe M."/>
            <person name="Kawaguchi M."/>
        </authorList>
    </citation>
    <scope>NUCLEOTIDE SEQUENCE</scope>
    <source>
        <strain evidence="1">AT787</strain>
    </source>
</reference>
<name>A0A9P3PNL5_LYOSH</name>
<comment type="caution">
    <text evidence="1">The sequence shown here is derived from an EMBL/GenBank/DDBJ whole genome shotgun (WGS) entry which is preliminary data.</text>
</comment>
<dbReference type="EMBL" id="BRPK01000007">
    <property type="protein sequence ID" value="GLB39735.1"/>
    <property type="molecule type" value="Genomic_DNA"/>
</dbReference>
<keyword evidence="2" id="KW-1185">Reference proteome</keyword>